<dbReference type="NCBIfam" id="NF001095">
    <property type="entry name" value="PRK00124.1"/>
    <property type="match status" value="1"/>
</dbReference>
<dbReference type="InterPro" id="IPR003791">
    <property type="entry name" value="UPF0178"/>
</dbReference>
<dbReference type="RefSeq" id="WP_171326102.1">
    <property type="nucleotide sequence ID" value="NZ_JABFBC010000002.1"/>
</dbReference>
<comment type="caution">
    <text evidence="3">The sequence shown here is derived from an EMBL/GenBank/DDBJ whole genome shotgun (WGS) entry which is preliminary data.</text>
</comment>
<dbReference type="EMBL" id="JABFBC010000002">
    <property type="protein sequence ID" value="NNU81291.1"/>
    <property type="molecule type" value="Genomic_DNA"/>
</dbReference>
<reference evidence="3 4" key="1">
    <citation type="submission" date="2020-05" db="EMBL/GenBank/DDBJ databases">
        <title>Gimesia benthica sp. nov., a novel planctomycete isolated from a deep-sea water sample of the Northwest Indian Ocean.</title>
        <authorList>
            <person name="Wang J."/>
            <person name="Ruan C."/>
            <person name="Song L."/>
            <person name="Zhu Y."/>
            <person name="Li A."/>
            <person name="Zheng X."/>
            <person name="Wang L."/>
            <person name="Lu Z."/>
            <person name="Huang Y."/>
            <person name="Du W."/>
            <person name="Zhou Y."/>
            <person name="Huang L."/>
            <person name="Dai X."/>
        </authorList>
    </citation>
    <scope>NUCLEOTIDE SEQUENCE [LARGE SCALE GENOMIC DNA]</scope>
    <source>
        <strain evidence="3 4">YYQ-30</strain>
    </source>
</reference>
<name>A0A849L573_9RHOB</name>
<organism evidence="3 4">
    <name type="scientific">Halovulum dunhuangense</name>
    <dbReference type="NCBI Taxonomy" id="1505036"/>
    <lineage>
        <taxon>Bacteria</taxon>
        <taxon>Pseudomonadati</taxon>
        <taxon>Pseudomonadota</taxon>
        <taxon>Alphaproteobacteria</taxon>
        <taxon>Rhodobacterales</taxon>
        <taxon>Paracoccaceae</taxon>
        <taxon>Halovulum</taxon>
    </lineage>
</organism>
<dbReference type="Pfam" id="PF02639">
    <property type="entry name" value="DUF188"/>
    <property type="match status" value="1"/>
</dbReference>
<comment type="similarity">
    <text evidence="1 2">Belongs to the UPF0178 family.</text>
</comment>
<evidence type="ECO:0000256" key="2">
    <source>
        <dbReference type="HAMAP-Rule" id="MF_00489"/>
    </source>
</evidence>
<protein>
    <recommendedName>
        <fullName evidence="2">UPF0178 protein HMH01_12670</fullName>
    </recommendedName>
</protein>
<evidence type="ECO:0000313" key="4">
    <source>
        <dbReference type="Proteomes" id="UP000572377"/>
    </source>
</evidence>
<keyword evidence="4" id="KW-1185">Reference proteome</keyword>
<dbReference type="Proteomes" id="UP000572377">
    <property type="component" value="Unassembled WGS sequence"/>
</dbReference>
<evidence type="ECO:0000256" key="1">
    <source>
        <dbReference type="ARBA" id="ARBA00008522"/>
    </source>
</evidence>
<dbReference type="PANTHER" id="PTHR35146:SF1">
    <property type="entry name" value="UPF0178 PROTEIN YAII"/>
    <property type="match status" value="1"/>
</dbReference>
<sequence>MTVYVDADACPVKAEAQRVAARHRVPLVLVCNGGIRPVPDPLVRVVVVPDGPDEADKWIAAQSGPGDVCVTADLPLAARCIERGAQVVTHDGEVLDGRNIGPRLATRDLMSDLRASDPFLQGRGRPFSKADRARFLESLDRALRRATA</sequence>
<dbReference type="HAMAP" id="MF_00489">
    <property type="entry name" value="UPF0178"/>
    <property type="match status" value="1"/>
</dbReference>
<accession>A0A849L573</accession>
<gene>
    <name evidence="3" type="ORF">HMH01_12670</name>
</gene>
<evidence type="ECO:0000313" key="3">
    <source>
        <dbReference type="EMBL" id="NNU81291.1"/>
    </source>
</evidence>
<proteinExistence type="inferred from homology"/>
<dbReference type="AlphaFoldDB" id="A0A849L573"/>
<dbReference type="PANTHER" id="PTHR35146">
    <property type="entry name" value="UPF0178 PROTEIN YAII"/>
    <property type="match status" value="1"/>
</dbReference>